<proteinExistence type="predicted"/>
<dbReference type="PIRSF" id="PIRSF018266">
    <property type="entry name" value="FecR"/>
    <property type="match status" value="1"/>
</dbReference>
<dbReference type="PANTHER" id="PTHR30273:SF2">
    <property type="entry name" value="PROTEIN FECR"/>
    <property type="match status" value="1"/>
</dbReference>
<comment type="caution">
    <text evidence="3">The sequence shown here is derived from an EMBL/GenBank/DDBJ whole genome shotgun (WGS) entry which is preliminary data.</text>
</comment>
<feature type="domain" description="Protein FecR C-terminal" evidence="2">
    <location>
        <begin position="263"/>
        <end position="328"/>
    </location>
</feature>
<dbReference type="Proteomes" id="UP001172083">
    <property type="component" value="Unassembled WGS sequence"/>
</dbReference>
<evidence type="ECO:0000313" key="3">
    <source>
        <dbReference type="EMBL" id="MDN5213717.1"/>
    </source>
</evidence>
<name>A0ABT8L7I0_9BACT</name>
<keyword evidence="4" id="KW-1185">Reference proteome</keyword>
<dbReference type="EMBL" id="JAUJEB010000003">
    <property type="protein sequence ID" value="MDN5213717.1"/>
    <property type="molecule type" value="Genomic_DNA"/>
</dbReference>
<dbReference type="Pfam" id="PF16344">
    <property type="entry name" value="FecR_C"/>
    <property type="match status" value="1"/>
</dbReference>
<dbReference type="InterPro" id="IPR006860">
    <property type="entry name" value="FecR"/>
</dbReference>
<sequence length="345" mass="40335">MKEKIDKEQLRRFFSGAYSEEDTSGVEEVFQDDSRKEALETFLLSEWHRFDETTMAQDKNLDHILHKLYYKFQHQQERKKEGLVIRLWNTYSRVAALLLIPLALTLAFLLQQDDQQLKVSETWAEIEAPLGSRVKFTLPDGSVGWLNSGSFLTYPIKFGNERNVKLTGEAFFDIKKDPTKPFNVVATDLNISVLGTRFNVAAYKDVNEIQVVLESGKVKLNHIHGKNEVDMDPNDKIIYNSDTRKLVRSKVDPYKYSSWTEGKLVFRNDDIAVVGKRLGRWYNMDVEVRNEKNRDLRLRATFENEAIEEVLRLLKISFPIEYEVEKRKMDLNGKYEKRKVIITVR</sequence>
<dbReference type="Gene3D" id="2.60.120.1440">
    <property type="match status" value="1"/>
</dbReference>
<dbReference type="Pfam" id="PF04773">
    <property type="entry name" value="FecR"/>
    <property type="match status" value="1"/>
</dbReference>
<dbReference type="RefSeq" id="WP_346759054.1">
    <property type="nucleotide sequence ID" value="NZ_JAUJEB010000003.1"/>
</dbReference>
<gene>
    <name evidence="3" type="ORF">QQ020_16715</name>
</gene>
<accession>A0ABT8L7I0</accession>
<dbReference type="InterPro" id="IPR012373">
    <property type="entry name" value="Ferrdict_sens_TM"/>
</dbReference>
<reference evidence="3" key="1">
    <citation type="submission" date="2023-06" db="EMBL/GenBank/DDBJ databases">
        <title>Genomic of Agaribacillus aureum.</title>
        <authorList>
            <person name="Wang G."/>
        </authorList>
    </citation>
    <scope>NUCLEOTIDE SEQUENCE</scope>
    <source>
        <strain evidence="3">BMA12</strain>
    </source>
</reference>
<feature type="domain" description="FecR protein" evidence="1">
    <location>
        <begin position="126"/>
        <end position="219"/>
    </location>
</feature>
<dbReference type="PANTHER" id="PTHR30273">
    <property type="entry name" value="PERIPLASMIC SIGNAL SENSOR AND SIGMA FACTOR ACTIVATOR FECR-RELATED"/>
    <property type="match status" value="1"/>
</dbReference>
<protein>
    <submittedName>
        <fullName evidence="3">DUF4974 domain-containing protein</fullName>
    </submittedName>
</protein>
<dbReference type="Gene3D" id="3.55.50.30">
    <property type="match status" value="1"/>
</dbReference>
<evidence type="ECO:0000259" key="2">
    <source>
        <dbReference type="Pfam" id="PF16344"/>
    </source>
</evidence>
<evidence type="ECO:0000259" key="1">
    <source>
        <dbReference type="Pfam" id="PF04773"/>
    </source>
</evidence>
<dbReference type="InterPro" id="IPR032508">
    <property type="entry name" value="FecR_C"/>
</dbReference>
<evidence type="ECO:0000313" key="4">
    <source>
        <dbReference type="Proteomes" id="UP001172083"/>
    </source>
</evidence>
<organism evidence="3 4">
    <name type="scientific">Agaribacillus aureus</name>
    <dbReference type="NCBI Taxonomy" id="3051825"/>
    <lineage>
        <taxon>Bacteria</taxon>
        <taxon>Pseudomonadati</taxon>
        <taxon>Bacteroidota</taxon>
        <taxon>Cytophagia</taxon>
        <taxon>Cytophagales</taxon>
        <taxon>Splendidivirgaceae</taxon>
        <taxon>Agaribacillus</taxon>
    </lineage>
</organism>